<dbReference type="EMBL" id="BLRU01000543">
    <property type="protein sequence ID" value="GFP20600.1"/>
    <property type="molecule type" value="Genomic_DNA"/>
</dbReference>
<name>A0A6V8NMR5_9ACTN</name>
<proteinExistence type="predicted"/>
<evidence type="ECO:0000256" key="1">
    <source>
        <dbReference type="SAM" id="SignalP"/>
    </source>
</evidence>
<gene>
    <name evidence="2" type="ORF">HKBW3S03_02103</name>
</gene>
<keyword evidence="1" id="KW-0732">Signal</keyword>
<protein>
    <submittedName>
        <fullName evidence="2">Uncharacterized protein</fullName>
    </submittedName>
</protein>
<evidence type="ECO:0000313" key="2">
    <source>
        <dbReference type="EMBL" id="GFP20600.1"/>
    </source>
</evidence>
<organism evidence="2 3">
    <name type="scientific">Candidatus Hakubella thermalkaliphila</name>
    <dbReference type="NCBI Taxonomy" id="2754717"/>
    <lineage>
        <taxon>Bacteria</taxon>
        <taxon>Bacillati</taxon>
        <taxon>Actinomycetota</taxon>
        <taxon>Actinomycetota incertae sedis</taxon>
        <taxon>Candidatus Hakubellales</taxon>
        <taxon>Candidatus Hakubellaceae</taxon>
        <taxon>Candidatus Hakubella</taxon>
    </lineage>
</organism>
<accession>A0A6V8NMR5</accession>
<evidence type="ECO:0000313" key="3">
    <source>
        <dbReference type="Proteomes" id="UP000574717"/>
    </source>
</evidence>
<dbReference type="AlphaFoldDB" id="A0A6V8NMR5"/>
<feature type="signal peptide" evidence="1">
    <location>
        <begin position="1"/>
        <end position="17"/>
    </location>
</feature>
<feature type="non-terminal residue" evidence="2">
    <location>
        <position position="38"/>
    </location>
</feature>
<reference evidence="2 3" key="1">
    <citation type="journal article" date="2020" name="Front. Microbiol.">
        <title>Single-cell genomics of novel Actinobacteria with the Wood-Ljungdahl pathway discovered in a serpentinizing system.</title>
        <authorList>
            <person name="Merino N."/>
            <person name="Kawai M."/>
            <person name="Boyd E.S."/>
            <person name="Colman D.R."/>
            <person name="McGlynn S.E."/>
            <person name="Nealson K.H."/>
            <person name="Kurokawa K."/>
            <person name="Hongoh Y."/>
        </authorList>
    </citation>
    <scope>NUCLEOTIDE SEQUENCE [LARGE SCALE GENOMIC DNA]</scope>
    <source>
        <strain evidence="2 3">S03</strain>
    </source>
</reference>
<feature type="chain" id="PRO_5038348776" evidence="1">
    <location>
        <begin position="18"/>
        <end position="38"/>
    </location>
</feature>
<dbReference type="Proteomes" id="UP000574717">
    <property type="component" value="Unassembled WGS sequence"/>
</dbReference>
<sequence>MAQVLALAAHLSPSAQAVMPNGVLAARAYHRMWLSNSV</sequence>
<comment type="caution">
    <text evidence="2">The sequence shown here is derived from an EMBL/GenBank/DDBJ whole genome shotgun (WGS) entry which is preliminary data.</text>
</comment>